<dbReference type="AlphaFoldDB" id="A0A1H4L859"/>
<keyword evidence="2 5" id="KW-0812">Transmembrane</keyword>
<evidence type="ECO:0000313" key="7">
    <source>
        <dbReference type="EMBL" id="SEB66525.1"/>
    </source>
</evidence>
<name>A0A1H4L859_9MICO</name>
<evidence type="ECO:0000256" key="1">
    <source>
        <dbReference type="ARBA" id="ARBA00004127"/>
    </source>
</evidence>
<accession>A0A1H4L859</accession>
<evidence type="ECO:0000313" key="8">
    <source>
        <dbReference type="Proteomes" id="UP000199183"/>
    </source>
</evidence>
<dbReference type="RefSeq" id="WP_143033991.1">
    <property type="nucleotide sequence ID" value="NZ_FNRY01000001.1"/>
</dbReference>
<dbReference type="Proteomes" id="UP000199183">
    <property type="component" value="Unassembled WGS sequence"/>
</dbReference>
<dbReference type="GO" id="GO:0012505">
    <property type="term" value="C:endomembrane system"/>
    <property type="evidence" value="ECO:0007669"/>
    <property type="project" value="UniProtKB-SubCell"/>
</dbReference>
<sequence>MTSPRVFDPGLQPERTLMSWQRTTLALMVGIAAAVHYVAPELGGPAAIFAGVTGIAVAVAAYAAAHRRYAKGTRELLATSTLTVSAWPMLLLSLACFAGGLIAVVFAVVVLL</sequence>
<feature type="transmembrane region" description="Helical" evidence="5">
    <location>
        <begin position="46"/>
        <end position="65"/>
    </location>
</feature>
<evidence type="ECO:0000256" key="5">
    <source>
        <dbReference type="SAM" id="Phobius"/>
    </source>
</evidence>
<feature type="domain" description="DUF202" evidence="6">
    <location>
        <begin position="8"/>
        <end position="71"/>
    </location>
</feature>
<reference evidence="7 8" key="1">
    <citation type="submission" date="2016-10" db="EMBL/GenBank/DDBJ databases">
        <authorList>
            <person name="de Groot N.N."/>
        </authorList>
    </citation>
    <scope>NUCLEOTIDE SEQUENCE [LARGE SCALE GENOMIC DNA]</scope>
    <source>
        <strain evidence="7 8">DSM 21799</strain>
    </source>
</reference>
<feature type="transmembrane region" description="Helical" evidence="5">
    <location>
        <begin position="85"/>
        <end position="111"/>
    </location>
</feature>
<dbReference type="EMBL" id="FNRY01000001">
    <property type="protein sequence ID" value="SEB66525.1"/>
    <property type="molecule type" value="Genomic_DNA"/>
</dbReference>
<dbReference type="Pfam" id="PF02656">
    <property type="entry name" value="DUF202"/>
    <property type="match status" value="1"/>
</dbReference>
<dbReference type="STRING" id="640635.SAMN04489806_1445"/>
<evidence type="ECO:0000256" key="3">
    <source>
        <dbReference type="ARBA" id="ARBA00022989"/>
    </source>
</evidence>
<proteinExistence type="predicted"/>
<evidence type="ECO:0000259" key="6">
    <source>
        <dbReference type="Pfam" id="PF02656"/>
    </source>
</evidence>
<evidence type="ECO:0000256" key="4">
    <source>
        <dbReference type="ARBA" id="ARBA00023136"/>
    </source>
</evidence>
<gene>
    <name evidence="7" type="ORF">SAMN04489806_1445</name>
</gene>
<evidence type="ECO:0000256" key="2">
    <source>
        <dbReference type="ARBA" id="ARBA00022692"/>
    </source>
</evidence>
<dbReference type="OrthoDB" id="3701077at2"/>
<keyword evidence="3 5" id="KW-1133">Transmembrane helix</keyword>
<comment type="subcellular location">
    <subcellularLocation>
        <location evidence="1">Endomembrane system</location>
        <topology evidence="1">Multi-pass membrane protein</topology>
    </subcellularLocation>
</comment>
<keyword evidence="4 5" id="KW-0472">Membrane</keyword>
<protein>
    <recommendedName>
        <fullName evidence="6">DUF202 domain-containing protein</fullName>
    </recommendedName>
</protein>
<keyword evidence="8" id="KW-1185">Reference proteome</keyword>
<dbReference type="InterPro" id="IPR003807">
    <property type="entry name" value="DUF202"/>
</dbReference>
<organism evidence="7 8">
    <name type="scientific">Paramicrobacterium humi</name>
    <dbReference type="NCBI Taxonomy" id="640635"/>
    <lineage>
        <taxon>Bacteria</taxon>
        <taxon>Bacillati</taxon>
        <taxon>Actinomycetota</taxon>
        <taxon>Actinomycetes</taxon>
        <taxon>Micrococcales</taxon>
        <taxon>Microbacteriaceae</taxon>
        <taxon>Paramicrobacterium</taxon>
    </lineage>
</organism>